<reference evidence="7" key="1">
    <citation type="journal article" date="2016" name="Sci. Rep.">
        <title>Molecular characterization of firefly nuptial gifts: a multi-omics approach sheds light on postcopulatory sexual selection.</title>
        <authorList>
            <person name="Al-Wathiqui N."/>
            <person name="Fallon T.R."/>
            <person name="South A."/>
            <person name="Weng J.K."/>
            <person name="Lewis S.M."/>
        </authorList>
    </citation>
    <scope>NUCLEOTIDE SEQUENCE</scope>
</reference>
<dbReference type="EMBL" id="GEZM01035972">
    <property type="protein sequence ID" value="JAV83069.1"/>
    <property type="molecule type" value="Transcribed_RNA"/>
</dbReference>
<dbReference type="PIRSF" id="PIRSF037609">
    <property type="entry name" value="BLOC-1_complex_pallidin"/>
    <property type="match status" value="1"/>
</dbReference>
<evidence type="ECO:0000256" key="6">
    <source>
        <dbReference type="SAM" id="MobiDB-lite"/>
    </source>
</evidence>
<evidence type="ECO:0000256" key="3">
    <source>
        <dbReference type="ARBA" id="ARBA00019579"/>
    </source>
</evidence>
<dbReference type="OrthoDB" id="19659at2759"/>
<dbReference type="InParanoid" id="A0A1Y1MB77"/>
<accession>A0A1Y1MB77</accession>
<dbReference type="Proteomes" id="UP000327044">
    <property type="component" value="Unassembled WGS sequence"/>
</dbReference>
<name>A0A1Y1MB77_PHOPY</name>
<organism evidence="7">
    <name type="scientific">Photinus pyralis</name>
    <name type="common">Common eastern firefly</name>
    <name type="synonym">Lampyris pyralis</name>
    <dbReference type="NCBI Taxonomy" id="7054"/>
    <lineage>
        <taxon>Eukaryota</taxon>
        <taxon>Metazoa</taxon>
        <taxon>Ecdysozoa</taxon>
        <taxon>Arthropoda</taxon>
        <taxon>Hexapoda</taxon>
        <taxon>Insecta</taxon>
        <taxon>Pterygota</taxon>
        <taxon>Neoptera</taxon>
        <taxon>Endopterygota</taxon>
        <taxon>Coleoptera</taxon>
        <taxon>Polyphaga</taxon>
        <taxon>Elateriformia</taxon>
        <taxon>Elateroidea</taxon>
        <taxon>Lampyridae</taxon>
        <taxon>Lampyrinae</taxon>
        <taxon>Photinus</taxon>
    </lineage>
</organism>
<reference evidence="8" key="3">
    <citation type="submission" date="2019-08" db="EMBL/GenBank/DDBJ databases">
        <authorList>
            <consortium name="Photinus pyralis genome working group"/>
            <person name="Fallon T.R."/>
            <person name="Sander Lower S.E."/>
            <person name="Weng J.-K."/>
        </authorList>
    </citation>
    <scope>NUCLEOTIDE SEQUENCE</scope>
    <source>
        <strain evidence="8">1611_PpyrPB1</strain>
        <tissue evidence="8">Whole body</tissue>
    </source>
</reference>
<dbReference type="EMBL" id="GEZM01035973">
    <property type="protein sequence ID" value="JAV83066.1"/>
    <property type="molecule type" value="Transcribed_RNA"/>
</dbReference>
<dbReference type="FunCoup" id="A0A1Y1MB77">
    <property type="interactions" value="510"/>
</dbReference>
<sequence>MGSLNTDSSSQAETCSNNPYCANTVHLLATGLIDLYKPSLTNVNNQLKELTTKQNILVEQLHDENLKISWAKNSEEMAEMFNMLKVYQTKLCNIKREMRNLHEKSAKLKKRALRLQQYKEKENVVKTQQIQHEEDLIPKRTDK</sequence>
<proteinExistence type="inferred from homology"/>
<comment type="subcellular location">
    <subcellularLocation>
        <location evidence="1">Cytoplasm</location>
    </subcellularLocation>
</comment>
<evidence type="ECO:0000256" key="2">
    <source>
        <dbReference type="ARBA" id="ARBA00005767"/>
    </source>
</evidence>
<keyword evidence="9" id="KW-1185">Reference proteome</keyword>
<protein>
    <recommendedName>
        <fullName evidence="3 5">Biogenesis of lysosome-related organelles complex 1 subunit 6</fullName>
        <shortName evidence="5">BLOC-1 subunit 6</shortName>
    </recommendedName>
</protein>
<comment type="function">
    <text evidence="5">Component of the biogenesis of lysosome-related organelles complex-1 (BLOC-1) involved in pigment granule biogenesis.</text>
</comment>
<dbReference type="InterPro" id="IPR028119">
    <property type="entry name" value="Snapin/Pallidin/Snn1"/>
</dbReference>
<keyword evidence="4" id="KW-0963">Cytoplasm</keyword>
<feature type="region of interest" description="Disordered" evidence="6">
    <location>
        <begin position="124"/>
        <end position="143"/>
    </location>
</feature>
<evidence type="ECO:0000256" key="1">
    <source>
        <dbReference type="ARBA" id="ARBA00004496"/>
    </source>
</evidence>
<evidence type="ECO:0000313" key="8">
    <source>
        <dbReference type="EMBL" id="KAB0804798.1"/>
    </source>
</evidence>
<dbReference type="Pfam" id="PF14712">
    <property type="entry name" value="Snapin_Pallidin"/>
    <property type="match status" value="1"/>
</dbReference>
<dbReference type="EMBL" id="GEZM01035971">
    <property type="protein sequence ID" value="JAV83074.1"/>
    <property type="molecule type" value="Transcribed_RNA"/>
</dbReference>
<evidence type="ECO:0000256" key="4">
    <source>
        <dbReference type="ARBA" id="ARBA00022490"/>
    </source>
</evidence>
<feature type="compositionally biased region" description="Basic and acidic residues" evidence="6">
    <location>
        <begin position="131"/>
        <end position="143"/>
    </location>
</feature>
<evidence type="ECO:0000256" key="5">
    <source>
        <dbReference type="PIRNR" id="PIRNR037609"/>
    </source>
</evidence>
<dbReference type="GO" id="GO:0031083">
    <property type="term" value="C:BLOC-1 complex"/>
    <property type="evidence" value="ECO:0007669"/>
    <property type="project" value="TreeGrafter"/>
</dbReference>
<gene>
    <name evidence="8" type="ORF">PPYR_01768</name>
</gene>
<dbReference type="PANTHER" id="PTHR31328">
    <property type="entry name" value="BIOGENESIS OF LYSOSOME-RELATED ORGANELLES COMPLEX 1 SUBUNIT 6"/>
    <property type="match status" value="1"/>
</dbReference>
<dbReference type="PANTHER" id="PTHR31328:SF2">
    <property type="entry name" value="BIOGENESIS OF LYSOSOME-RELATED ORGANELLES COMPLEX 1 SUBUNIT 6"/>
    <property type="match status" value="1"/>
</dbReference>
<dbReference type="EMBL" id="GEZM01035974">
    <property type="protein sequence ID" value="JAV83064.1"/>
    <property type="molecule type" value="Transcribed_RNA"/>
</dbReference>
<reference evidence="8 9" key="2">
    <citation type="journal article" date="2018" name="Elife">
        <title>Firefly genomes illuminate parallel origins of bioluminescence in beetles.</title>
        <authorList>
            <person name="Fallon T.R."/>
            <person name="Lower S.E."/>
            <person name="Chang C.H."/>
            <person name="Bessho-Uehara M."/>
            <person name="Martin G.J."/>
            <person name="Bewick A.J."/>
            <person name="Behringer M."/>
            <person name="Debat H.J."/>
            <person name="Wong I."/>
            <person name="Day J.C."/>
            <person name="Suvorov A."/>
            <person name="Silva C.J."/>
            <person name="Stanger-Hall K.F."/>
            <person name="Hall D.W."/>
            <person name="Schmitz R.J."/>
            <person name="Nelson D.R."/>
            <person name="Lewis S.M."/>
            <person name="Shigenobu S."/>
            <person name="Bybee S.M."/>
            <person name="Larracuente A.M."/>
            <person name="Oba Y."/>
            <person name="Weng J.K."/>
        </authorList>
    </citation>
    <scope>NUCLEOTIDE SEQUENCE [LARGE SCALE GENOMIC DNA]</scope>
    <source>
        <strain evidence="8">1611_PpyrPB1</strain>
        <tissue evidence="8">Whole body</tissue>
    </source>
</reference>
<dbReference type="AlphaFoldDB" id="A0A1Y1MB77"/>
<evidence type="ECO:0000313" key="9">
    <source>
        <dbReference type="Proteomes" id="UP000327044"/>
    </source>
</evidence>
<evidence type="ECO:0000313" key="7">
    <source>
        <dbReference type="EMBL" id="JAV83069.1"/>
    </source>
</evidence>
<comment type="similarity">
    <text evidence="2 5">Belongs to the BLOC1S6 family.</text>
</comment>
<dbReference type="GO" id="GO:0030133">
    <property type="term" value="C:transport vesicle"/>
    <property type="evidence" value="ECO:0007669"/>
    <property type="project" value="TreeGrafter"/>
</dbReference>
<dbReference type="InterPro" id="IPR017242">
    <property type="entry name" value="BLOC-1_pallidin"/>
</dbReference>
<dbReference type="EMBL" id="VVIM01000001">
    <property type="protein sequence ID" value="KAB0804798.1"/>
    <property type="molecule type" value="Genomic_DNA"/>
</dbReference>